<dbReference type="EMBL" id="QZEI01000027">
    <property type="protein sequence ID" value="RLV59776.1"/>
    <property type="molecule type" value="Genomic_DNA"/>
</dbReference>
<evidence type="ECO:0000256" key="4">
    <source>
        <dbReference type="ARBA" id="ARBA00022741"/>
    </source>
</evidence>
<dbReference type="RefSeq" id="WP_121838945.1">
    <property type="nucleotide sequence ID" value="NZ_ML014776.1"/>
</dbReference>
<feature type="domain" description="AAA+ ATPase" evidence="10">
    <location>
        <begin position="166"/>
        <end position="347"/>
    </location>
</feature>
<evidence type="ECO:0000259" key="10">
    <source>
        <dbReference type="SMART" id="SM00382"/>
    </source>
</evidence>
<dbReference type="CDD" id="cd01136">
    <property type="entry name" value="ATPase_flagellum-secretory_path_III"/>
    <property type="match status" value="1"/>
</dbReference>
<keyword evidence="3" id="KW-0963">Cytoplasm</keyword>
<gene>
    <name evidence="11" type="ORF">D5018_10430</name>
</gene>
<comment type="subcellular location">
    <subcellularLocation>
        <location evidence="1">Cytoplasm</location>
    </subcellularLocation>
</comment>
<dbReference type="Proteomes" id="UP000281474">
    <property type="component" value="Unassembled WGS sequence"/>
</dbReference>
<evidence type="ECO:0000256" key="8">
    <source>
        <dbReference type="ARBA" id="ARBA00024382"/>
    </source>
</evidence>
<dbReference type="GO" id="GO:0046933">
    <property type="term" value="F:proton-transporting ATP synthase activity, rotational mechanism"/>
    <property type="evidence" value="ECO:0007669"/>
    <property type="project" value="TreeGrafter"/>
</dbReference>
<dbReference type="OrthoDB" id="9148544at2"/>
<dbReference type="GO" id="GO:0005524">
    <property type="term" value="F:ATP binding"/>
    <property type="evidence" value="ECO:0007669"/>
    <property type="project" value="UniProtKB-KW"/>
</dbReference>
<reference evidence="11 12" key="1">
    <citation type="submission" date="2018-09" db="EMBL/GenBank/DDBJ databases">
        <title>Phylogeny of the Shewanellaceae, and recommendation for two new genera, Pseudoshewanella and Parashewanella.</title>
        <authorList>
            <person name="Wang G."/>
        </authorList>
    </citation>
    <scope>NUCLEOTIDE SEQUENCE [LARGE SCALE GENOMIC DNA]</scope>
    <source>
        <strain evidence="11 12">C51</strain>
    </source>
</reference>
<accession>A0A3L8PWN2</accession>
<proteinExistence type="predicted"/>
<dbReference type="InterPro" id="IPR005714">
    <property type="entry name" value="ATPase_T3SS_FliI/YscN"/>
</dbReference>
<dbReference type="Pfam" id="PF18269">
    <property type="entry name" value="T3SS_ATPase_C"/>
    <property type="match status" value="1"/>
</dbReference>
<evidence type="ECO:0000256" key="3">
    <source>
        <dbReference type="ARBA" id="ARBA00022490"/>
    </source>
</evidence>
<keyword evidence="2" id="KW-0813">Transport</keyword>
<dbReference type="NCBIfam" id="NF005295">
    <property type="entry name" value="PRK06820.1"/>
    <property type="match status" value="1"/>
</dbReference>
<dbReference type="PANTHER" id="PTHR15184">
    <property type="entry name" value="ATP SYNTHASE"/>
    <property type="match status" value="1"/>
</dbReference>
<dbReference type="Pfam" id="PF00006">
    <property type="entry name" value="ATP-synt_ab"/>
    <property type="match status" value="1"/>
</dbReference>
<comment type="caution">
    <text evidence="11">The sequence shown here is derived from an EMBL/GenBank/DDBJ whole genome shotgun (WGS) entry which is preliminary data.</text>
</comment>
<evidence type="ECO:0000313" key="12">
    <source>
        <dbReference type="Proteomes" id="UP000281474"/>
    </source>
</evidence>
<name>A0A3L8PWN2_9GAMM</name>
<evidence type="ECO:0000256" key="5">
    <source>
        <dbReference type="ARBA" id="ARBA00022840"/>
    </source>
</evidence>
<dbReference type="FunFam" id="3.40.50.12240:FF:000002">
    <property type="entry name" value="Flagellum-specific ATP synthase FliI"/>
    <property type="match status" value="1"/>
</dbReference>
<keyword evidence="6" id="KW-0653">Protein transport</keyword>
<evidence type="ECO:0000256" key="6">
    <source>
        <dbReference type="ARBA" id="ARBA00022927"/>
    </source>
</evidence>
<comment type="catalytic activity">
    <reaction evidence="9">
        <text>ATP + H2O + cellular proteinSide 1 = ADP + phosphate + cellular proteinSide 2.</text>
        <dbReference type="EC" id="7.4.2.8"/>
    </reaction>
</comment>
<keyword evidence="7" id="KW-1278">Translocase</keyword>
<evidence type="ECO:0000256" key="9">
    <source>
        <dbReference type="ARBA" id="ARBA00034006"/>
    </source>
</evidence>
<dbReference type="SMART" id="SM00382">
    <property type="entry name" value="AAA"/>
    <property type="match status" value="1"/>
</dbReference>
<dbReference type="PANTHER" id="PTHR15184:SF9">
    <property type="entry name" value="SPI-1 TYPE 3 SECRETION SYSTEM ATPASE"/>
    <property type="match status" value="1"/>
</dbReference>
<dbReference type="EC" id="7.4.2.8" evidence="8"/>
<dbReference type="InterPro" id="IPR020003">
    <property type="entry name" value="ATPase_a/bsu_AS"/>
</dbReference>
<evidence type="ECO:0000256" key="7">
    <source>
        <dbReference type="ARBA" id="ARBA00022967"/>
    </source>
</evidence>
<dbReference type="InterPro" id="IPR000194">
    <property type="entry name" value="ATPase_F1/V1/A1_a/bsu_nucl-bd"/>
</dbReference>
<evidence type="ECO:0000313" key="11">
    <source>
        <dbReference type="EMBL" id="RLV59776.1"/>
    </source>
</evidence>
<dbReference type="GO" id="GO:0030254">
    <property type="term" value="P:protein secretion by the type III secretion system"/>
    <property type="evidence" value="ECO:0007669"/>
    <property type="project" value="InterPro"/>
</dbReference>
<dbReference type="PROSITE" id="PS00152">
    <property type="entry name" value="ATPASE_ALPHA_BETA"/>
    <property type="match status" value="1"/>
</dbReference>
<dbReference type="InterPro" id="IPR050053">
    <property type="entry name" value="ATPase_alpha/beta_chains"/>
</dbReference>
<dbReference type="SUPFAM" id="SSF52540">
    <property type="entry name" value="P-loop containing nucleoside triphosphate hydrolases"/>
    <property type="match status" value="1"/>
</dbReference>
<organism evidence="11 12">
    <name type="scientific">Parashewanella curva</name>
    <dbReference type="NCBI Taxonomy" id="2338552"/>
    <lineage>
        <taxon>Bacteria</taxon>
        <taxon>Pseudomonadati</taxon>
        <taxon>Pseudomonadota</taxon>
        <taxon>Gammaproteobacteria</taxon>
        <taxon>Alteromonadales</taxon>
        <taxon>Shewanellaceae</taxon>
        <taxon>Parashewanella</taxon>
    </lineage>
</organism>
<sequence>MQLPKKSTLVKAIDKALFFKPYQIESMAPSVRFFGRVQEVGATLVRSTLAGAHQGDLCEIAGKLHAEVIAVKEDEAILSPFDATTGLQTDEPVELLGHGHQIALGDSLLGRVVDGLGRPIDEYGDISASEIRDNQGAAPDPLSRSLIKDVLPMGIRAIDSVLACGVGQRIGIFAAAGGGKSTLLGMIASSCEAEVIVLALVGERGREVREFMEYNLSEEARKRTVLVVSTSDRPPLERMKATITATTIAEYFRDQGKDVLLMVDSLTRFARSAREIGLAAGEPAVSNGFPPSVFVKLSSLVERAGPAKLGSITGIYTVLVEGDDMNEPIADEVRSLLDGHIVLSRKLAGAGHYPAIDINASVSRVMDQIVSPEQRQAAAKLRDMLAKYEEVQLLIRVGEYESGQDPETDEAIALHAGIMSFLKQDVKEYCSYDDTQALLTQAVSR</sequence>
<dbReference type="NCBIfam" id="TIGR01026">
    <property type="entry name" value="fliI_yscN"/>
    <property type="match status" value="1"/>
</dbReference>
<dbReference type="InterPro" id="IPR003593">
    <property type="entry name" value="AAA+_ATPase"/>
</dbReference>
<dbReference type="Gene3D" id="3.40.50.12240">
    <property type="match status" value="1"/>
</dbReference>
<dbReference type="InterPro" id="IPR040627">
    <property type="entry name" value="T3SS_ATPase_C"/>
</dbReference>
<keyword evidence="4" id="KW-0547">Nucleotide-binding</keyword>
<dbReference type="GO" id="GO:0005737">
    <property type="term" value="C:cytoplasm"/>
    <property type="evidence" value="ECO:0007669"/>
    <property type="project" value="UniProtKB-SubCell"/>
</dbReference>
<dbReference type="InterPro" id="IPR027417">
    <property type="entry name" value="P-loop_NTPase"/>
</dbReference>
<dbReference type="GO" id="GO:0030257">
    <property type="term" value="C:type III protein secretion system complex"/>
    <property type="evidence" value="ECO:0007669"/>
    <property type="project" value="InterPro"/>
</dbReference>
<dbReference type="GO" id="GO:0008564">
    <property type="term" value="F:protein-exporting ATPase activity"/>
    <property type="evidence" value="ECO:0007669"/>
    <property type="project" value="UniProtKB-EC"/>
</dbReference>
<protein>
    <recommendedName>
        <fullName evidence="8">protein-secreting ATPase</fullName>
        <ecNumber evidence="8">7.4.2.8</ecNumber>
    </recommendedName>
</protein>
<dbReference type="AlphaFoldDB" id="A0A3L8PWN2"/>
<dbReference type="GO" id="GO:0016887">
    <property type="term" value="F:ATP hydrolysis activity"/>
    <property type="evidence" value="ECO:0007669"/>
    <property type="project" value="InterPro"/>
</dbReference>
<evidence type="ECO:0000256" key="1">
    <source>
        <dbReference type="ARBA" id="ARBA00004496"/>
    </source>
</evidence>
<keyword evidence="5" id="KW-0067">ATP-binding</keyword>
<keyword evidence="12" id="KW-1185">Reference proteome</keyword>
<evidence type="ECO:0000256" key="2">
    <source>
        <dbReference type="ARBA" id="ARBA00022448"/>
    </source>
</evidence>